<keyword evidence="1" id="KW-1133">Transmembrane helix</keyword>
<dbReference type="EMBL" id="OU899035">
    <property type="protein sequence ID" value="CAH1723677.1"/>
    <property type="molecule type" value="Genomic_DNA"/>
</dbReference>
<proteinExistence type="predicted"/>
<keyword evidence="3" id="KW-1185">Reference proteome</keyword>
<keyword evidence="1" id="KW-0812">Transmembrane</keyword>
<gene>
    <name evidence="2" type="ORF">APHIGO_LOCUS5255</name>
</gene>
<evidence type="ECO:0000313" key="3">
    <source>
        <dbReference type="Proteomes" id="UP001154329"/>
    </source>
</evidence>
<reference evidence="2" key="2">
    <citation type="submission" date="2022-10" db="EMBL/GenBank/DDBJ databases">
        <authorList>
            <consortium name="ENA_rothamsted_submissions"/>
            <consortium name="culmorum"/>
            <person name="King R."/>
        </authorList>
    </citation>
    <scope>NUCLEOTIDE SEQUENCE</scope>
</reference>
<name>A0A9P0IYN9_APHGO</name>
<keyword evidence="1" id="KW-0472">Membrane</keyword>
<reference evidence="2" key="1">
    <citation type="submission" date="2022-02" db="EMBL/GenBank/DDBJ databases">
        <authorList>
            <person name="King R."/>
        </authorList>
    </citation>
    <scope>NUCLEOTIDE SEQUENCE</scope>
</reference>
<evidence type="ECO:0000313" key="2">
    <source>
        <dbReference type="EMBL" id="CAH1723677.1"/>
    </source>
</evidence>
<organism evidence="2 3">
    <name type="scientific">Aphis gossypii</name>
    <name type="common">Cotton aphid</name>
    <dbReference type="NCBI Taxonomy" id="80765"/>
    <lineage>
        <taxon>Eukaryota</taxon>
        <taxon>Metazoa</taxon>
        <taxon>Ecdysozoa</taxon>
        <taxon>Arthropoda</taxon>
        <taxon>Hexapoda</taxon>
        <taxon>Insecta</taxon>
        <taxon>Pterygota</taxon>
        <taxon>Neoptera</taxon>
        <taxon>Paraneoptera</taxon>
        <taxon>Hemiptera</taxon>
        <taxon>Sternorrhyncha</taxon>
        <taxon>Aphidomorpha</taxon>
        <taxon>Aphidoidea</taxon>
        <taxon>Aphididae</taxon>
        <taxon>Aphidini</taxon>
        <taxon>Aphis</taxon>
        <taxon>Aphis</taxon>
    </lineage>
</organism>
<dbReference type="AlphaFoldDB" id="A0A9P0IYN9"/>
<sequence length="141" mass="16043">MQKSCSRSSSLVCLQPYIPRLACYIICILVVRSSVCIIIYSWDSTTTKLRGLSTSTAADDVLYLRTHAHPSRRDPIGFIASDTQPSCLIARDRYPGITLRNSARNILRSQARTYSFCVRAETEKWRERVLKLYIRAHTASI</sequence>
<evidence type="ECO:0000256" key="1">
    <source>
        <dbReference type="SAM" id="Phobius"/>
    </source>
</evidence>
<protein>
    <submittedName>
        <fullName evidence="2">Uncharacterized protein</fullName>
    </submittedName>
</protein>
<feature type="transmembrane region" description="Helical" evidence="1">
    <location>
        <begin position="21"/>
        <end position="42"/>
    </location>
</feature>
<accession>A0A9P0IYN9</accession>
<dbReference type="Proteomes" id="UP001154329">
    <property type="component" value="Chromosome 2"/>
</dbReference>